<comment type="caution">
    <text evidence="3">The sequence shown here is derived from an EMBL/GenBank/DDBJ whole genome shotgun (WGS) entry which is preliminary data.</text>
</comment>
<organism evidence="3 4">
    <name type="scientific">Planobispora siamensis</name>
    <dbReference type="NCBI Taxonomy" id="936338"/>
    <lineage>
        <taxon>Bacteria</taxon>
        <taxon>Bacillati</taxon>
        <taxon>Actinomycetota</taxon>
        <taxon>Actinomycetes</taxon>
        <taxon>Streptosporangiales</taxon>
        <taxon>Streptosporangiaceae</taxon>
        <taxon>Planobispora</taxon>
    </lineage>
</organism>
<evidence type="ECO:0000259" key="2">
    <source>
        <dbReference type="Pfam" id="PF23359"/>
    </source>
</evidence>
<gene>
    <name evidence="3" type="ORF">Psi01_83930</name>
</gene>
<evidence type="ECO:0000256" key="1">
    <source>
        <dbReference type="ARBA" id="ARBA00023125"/>
    </source>
</evidence>
<name>A0A8J3SNM5_9ACTN</name>
<keyword evidence="1" id="KW-0238">DNA-binding</keyword>
<keyword evidence="4" id="KW-1185">Reference proteome</keyword>
<sequence length="238" mass="26549">MPDGFETSWERLRRLSEMSAPERIQHVSRWAEELTSRDGMDGMLPYFRTAHQEMIAAVLLALVDHGWSSSNVPVSEASALPSYAATGRRADRSDEAPIIRAWARDKGLSISERGRIPQWVVDRYHTESATQEPSSDVLALKIRQALQLHGELTRSDLWNIVGRNQPSLVITKALDLLPDVEAFEGESTGGRPPLLYRLTKDVSRVSEATPSSAPSERSELDPSVHDFLQMLHGESHDA</sequence>
<dbReference type="Proteomes" id="UP000619788">
    <property type="component" value="Unassembled WGS sequence"/>
</dbReference>
<dbReference type="Pfam" id="PF23359">
    <property type="entry name" value="Lsr2_DNA-bd"/>
    <property type="match status" value="1"/>
</dbReference>
<dbReference type="EMBL" id="BOOJ01000099">
    <property type="protein sequence ID" value="GIH97763.1"/>
    <property type="molecule type" value="Genomic_DNA"/>
</dbReference>
<dbReference type="Gene3D" id="4.10.320.10">
    <property type="entry name" value="E3-binding domain"/>
    <property type="match status" value="1"/>
</dbReference>
<evidence type="ECO:0000313" key="3">
    <source>
        <dbReference type="EMBL" id="GIH97763.1"/>
    </source>
</evidence>
<accession>A0A8J3SNM5</accession>
<evidence type="ECO:0000313" key="4">
    <source>
        <dbReference type="Proteomes" id="UP000619788"/>
    </source>
</evidence>
<reference evidence="3 4" key="1">
    <citation type="submission" date="2021-01" db="EMBL/GenBank/DDBJ databases">
        <title>Whole genome shotgun sequence of Planobispora siamensis NBRC 107568.</title>
        <authorList>
            <person name="Komaki H."/>
            <person name="Tamura T."/>
        </authorList>
    </citation>
    <scope>NUCLEOTIDE SEQUENCE [LARGE SCALE GENOMIC DNA]</scope>
    <source>
        <strain evidence="3 4">NBRC 107568</strain>
    </source>
</reference>
<dbReference type="GO" id="GO:0016746">
    <property type="term" value="F:acyltransferase activity"/>
    <property type="evidence" value="ECO:0007669"/>
    <property type="project" value="InterPro"/>
</dbReference>
<feature type="domain" description="Lsr2 DNA-binding" evidence="2">
    <location>
        <begin position="96"/>
        <end position="125"/>
    </location>
</feature>
<dbReference type="GO" id="GO:0003677">
    <property type="term" value="F:DNA binding"/>
    <property type="evidence" value="ECO:0007669"/>
    <property type="project" value="UniProtKB-KW"/>
</dbReference>
<proteinExistence type="predicted"/>
<dbReference type="InterPro" id="IPR055370">
    <property type="entry name" value="Lsr2_DNA-bd"/>
</dbReference>
<dbReference type="InterPro" id="IPR036625">
    <property type="entry name" value="E3-bd_dom_sf"/>
</dbReference>
<dbReference type="AlphaFoldDB" id="A0A8J3SNM5"/>
<dbReference type="RefSeq" id="WP_239128429.1">
    <property type="nucleotide sequence ID" value="NZ_BOOJ01000099.1"/>
</dbReference>
<protein>
    <recommendedName>
        <fullName evidence="2">Lsr2 DNA-binding domain-containing protein</fullName>
    </recommendedName>
</protein>